<name>A0AAP2Z4D4_9EURY</name>
<dbReference type="AlphaFoldDB" id="A0AAP2Z4D4"/>
<evidence type="ECO:0000313" key="2">
    <source>
        <dbReference type="Proteomes" id="UP001321018"/>
    </source>
</evidence>
<sequence>MTSTGDSLRRCDGRDESSRWDFDYRVSPAFRNTVWNDILGSSRKRDVFLAVRALAADRNCLKKSEVATKALSFPHFRDRDKLRGGDLGDNSDLVPLRNVGAVLPIPKIVRPTVDYVVPFTELCEYLVDPYHAPTSESVRHAIEYYCRHEDRERSHGTEAEGEVPDLPVDPFAIELYTYVRLVERFGIDVEMVEFESFRPTAFDHERARGFLVEGRLHGHGVAADGHPSTDAADLMRHLERLFAEFVDYAAQGKNIFRLGIYTRPDEADTRTDARRRAIRDYGSFDVFDHASGTVQFRWEMEPAVMI</sequence>
<comment type="caution">
    <text evidence="1">The sequence shown here is derived from an EMBL/GenBank/DDBJ whole genome shotgun (WGS) entry which is preliminary data.</text>
</comment>
<gene>
    <name evidence="1" type="ORF">OB960_23685</name>
</gene>
<evidence type="ECO:0000313" key="1">
    <source>
        <dbReference type="EMBL" id="MCU4744378.1"/>
    </source>
</evidence>
<dbReference type="Proteomes" id="UP001321018">
    <property type="component" value="Unassembled WGS sequence"/>
</dbReference>
<organism evidence="1 2">
    <name type="scientific">Natronoglomus mannanivorans</name>
    <dbReference type="NCBI Taxonomy" id="2979990"/>
    <lineage>
        <taxon>Archaea</taxon>
        <taxon>Methanobacteriati</taxon>
        <taxon>Methanobacteriota</taxon>
        <taxon>Stenosarchaea group</taxon>
        <taxon>Halobacteria</taxon>
        <taxon>Halobacteriales</taxon>
        <taxon>Natrialbaceae</taxon>
        <taxon>Natronoglomus</taxon>
    </lineage>
</organism>
<dbReference type="EMBL" id="JAOPKA010000027">
    <property type="protein sequence ID" value="MCU4744378.1"/>
    <property type="molecule type" value="Genomic_DNA"/>
</dbReference>
<proteinExistence type="predicted"/>
<reference evidence="1" key="1">
    <citation type="submission" date="2022-09" db="EMBL/GenBank/DDBJ databases">
        <title>Enrichment on poylsaccharides allowed isolation of novel metabolic and taxonomic groups of Haloarchaea.</title>
        <authorList>
            <person name="Sorokin D.Y."/>
            <person name="Elcheninov A.G."/>
            <person name="Khizhniak T.V."/>
            <person name="Kolganova T.V."/>
            <person name="Kublanov I.V."/>
        </authorList>
    </citation>
    <scope>NUCLEOTIDE SEQUENCE</scope>
    <source>
        <strain evidence="1">AArc-xg1-1</strain>
    </source>
</reference>
<accession>A0AAP2Z4D4</accession>
<protein>
    <submittedName>
        <fullName evidence="1">Uncharacterized protein</fullName>
    </submittedName>
</protein>